<feature type="region of interest" description="Disordered" evidence="2">
    <location>
        <begin position="87"/>
        <end position="125"/>
    </location>
</feature>
<dbReference type="GO" id="GO:0008821">
    <property type="term" value="F:crossover junction DNA endonuclease activity"/>
    <property type="evidence" value="ECO:0007669"/>
    <property type="project" value="UniProtKB-UniRule"/>
</dbReference>
<evidence type="ECO:0000313" key="3">
    <source>
        <dbReference type="EMBL" id="KIY99199.1"/>
    </source>
</evidence>
<comment type="similarity">
    <text evidence="1">Belongs to the XPF family.</text>
</comment>
<dbReference type="RefSeq" id="XP_013898219.1">
    <property type="nucleotide sequence ID" value="XM_014042765.1"/>
</dbReference>
<evidence type="ECO:0000256" key="2">
    <source>
        <dbReference type="SAM" id="MobiDB-lite"/>
    </source>
</evidence>
<keyword evidence="1" id="KW-0234">DNA repair</keyword>
<name>A0A0D2M765_9CHLO</name>
<dbReference type="GO" id="GO:0048257">
    <property type="term" value="F:3'-flap endonuclease activity"/>
    <property type="evidence" value="ECO:0007669"/>
    <property type="project" value="TreeGrafter"/>
</dbReference>
<comment type="function">
    <text evidence="1">Interacts with EME1 to form a DNA structure-specific endonuclease with substrate preference for branched DNA structures with a 5'-end at the branch nick. Typical substrates include 3'-flap structures, D-loops, replication forks and nicked Holliday junctions. May be required in mitosis for the processing of stalled or collapsed replication fork intermediates. May be required in meiosis for the repair of meiosis-specific double strand breaks subsequent to single-end invasion (SEI).</text>
</comment>
<feature type="compositionally biased region" description="Low complexity" evidence="2">
    <location>
        <begin position="165"/>
        <end position="174"/>
    </location>
</feature>
<reference evidence="3 4" key="1">
    <citation type="journal article" date="2013" name="BMC Genomics">
        <title>Reconstruction of the lipid metabolism for the microalga Monoraphidium neglectum from its genome sequence reveals characteristics suitable for biofuel production.</title>
        <authorList>
            <person name="Bogen C."/>
            <person name="Al-Dilaimi A."/>
            <person name="Albersmeier A."/>
            <person name="Wichmann J."/>
            <person name="Grundmann M."/>
            <person name="Rupp O."/>
            <person name="Lauersen K.J."/>
            <person name="Blifernez-Klassen O."/>
            <person name="Kalinowski J."/>
            <person name="Goesmann A."/>
            <person name="Mussgnug J.H."/>
            <person name="Kruse O."/>
        </authorList>
    </citation>
    <scope>NUCLEOTIDE SEQUENCE [LARGE SCALE GENOMIC DNA]</scope>
    <source>
        <strain evidence="3 4">SAG 48.87</strain>
    </source>
</reference>
<dbReference type="GO" id="GO:0048476">
    <property type="term" value="C:Holliday junction resolvase complex"/>
    <property type="evidence" value="ECO:0007669"/>
    <property type="project" value="UniProtKB-UniRule"/>
</dbReference>
<proteinExistence type="inferred from homology"/>
<dbReference type="InterPro" id="IPR033309">
    <property type="entry name" value="Mus81"/>
</dbReference>
<feature type="compositionally biased region" description="Pro residues" evidence="2">
    <location>
        <begin position="93"/>
        <end position="103"/>
    </location>
</feature>
<gene>
    <name evidence="3" type="ORF">MNEG_8766</name>
</gene>
<keyword evidence="1" id="KW-0255">Endonuclease</keyword>
<dbReference type="GO" id="GO:0005634">
    <property type="term" value="C:nucleus"/>
    <property type="evidence" value="ECO:0007669"/>
    <property type="project" value="UniProtKB-SubCell"/>
</dbReference>
<evidence type="ECO:0000313" key="4">
    <source>
        <dbReference type="Proteomes" id="UP000054498"/>
    </source>
</evidence>
<keyword evidence="1" id="KW-0460">Magnesium</keyword>
<comment type="cofactor">
    <cofactor evidence="1">
        <name>Mg(2+)</name>
        <dbReference type="ChEBI" id="CHEBI:18420"/>
    </cofactor>
</comment>
<dbReference type="GO" id="GO:0046872">
    <property type="term" value="F:metal ion binding"/>
    <property type="evidence" value="ECO:0007669"/>
    <property type="project" value="UniProtKB-UniRule"/>
</dbReference>
<feature type="compositionally biased region" description="Gly residues" evidence="2">
    <location>
        <begin position="184"/>
        <end position="201"/>
    </location>
</feature>
<keyword evidence="1" id="KW-0233">DNA recombination</keyword>
<dbReference type="Proteomes" id="UP000054498">
    <property type="component" value="Unassembled WGS sequence"/>
</dbReference>
<feature type="region of interest" description="Disordered" evidence="2">
    <location>
        <begin position="156"/>
        <end position="221"/>
    </location>
</feature>
<dbReference type="EMBL" id="KK101922">
    <property type="protein sequence ID" value="KIY99199.1"/>
    <property type="molecule type" value="Genomic_DNA"/>
</dbReference>
<keyword evidence="1" id="KW-0479">Metal-binding</keyword>
<feature type="compositionally biased region" description="Low complexity" evidence="2">
    <location>
        <begin position="104"/>
        <end position="125"/>
    </location>
</feature>
<keyword evidence="1" id="KW-0540">Nuclease</keyword>
<dbReference type="GeneID" id="25741641"/>
<keyword evidence="1" id="KW-0539">Nucleus</keyword>
<comment type="subcellular location">
    <subcellularLocation>
        <location evidence="1">Nucleus</location>
    </subcellularLocation>
</comment>
<dbReference type="GO" id="GO:0006308">
    <property type="term" value="P:DNA catabolic process"/>
    <property type="evidence" value="ECO:0007669"/>
    <property type="project" value="UniProtKB-UniRule"/>
</dbReference>
<sequence length="290" mass="29422">MQRPDDAPLSKSLPGALRSLSGCAYRVCAPEQLLLLKGFGPKTVKIIMEVLWSVSPPDEEDEEEREFRQLCEAEAKAEAKAHKAAAKAAAAPAPAPAPVPVAPPRTATGSGAPAGARAGGVAAPRVASHDPLEALRSALGESQAWQDMAQRAVALAGAQQGTDGGAPPAQQRPQQARKRAAAGAEGGGGGAGGAGGVGGGEAAARKKPRAKPTGGPKLPAPGTGNYAVLVVLYMSYKRGEACMLKESVLDAATAHAGLCDVSMRPSNAWSASAKDRYNGWSNVNVRGGRA</sequence>
<keyword evidence="4" id="KW-1185">Reference proteome</keyword>
<dbReference type="STRING" id="145388.A0A0D2M765"/>
<organism evidence="3 4">
    <name type="scientific">Monoraphidium neglectum</name>
    <dbReference type="NCBI Taxonomy" id="145388"/>
    <lineage>
        <taxon>Eukaryota</taxon>
        <taxon>Viridiplantae</taxon>
        <taxon>Chlorophyta</taxon>
        <taxon>core chlorophytes</taxon>
        <taxon>Chlorophyceae</taxon>
        <taxon>CS clade</taxon>
        <taxon>Sphaeropleales</taxon>
        <taxon>Selenastraceae</taxon>
        <taxon>Monoraphidium</taxon>
    </lineage>
</organism>
<evidence type="ECO:0000256" key="1">
    <source>
        <dbReference type="RuleBase" id="RU369042"/>
    </source>
</evidence>
<dbReference type="GO" id="GO:0031573">
    <property type="term" value="P:mitotic intra-S DNA damage checkpoint signaling"/>
    <property type="evidence" value="ECO:0007669"/>
    <property type="project" value="TreeGrafter"/>
</dbReference>
<dbReference type="GO" id="GO:0000712">
    <property type="term" value="P:resolution of meiotic recombination intermediates"/>
    <property type="evidence" value="ECO:0007669"/>
    <property type="project" value="TreeGrafter"/>
</dbReference>
<dbReference type="PANTHER" id="PTHR13451:SF0">
    <property type="entry name" value="CROSSOVER JUNCTION ENDONUCLEASE MUS81"/>
    <property type="match status" value="1"/>
</dbReference>
<dbReference type="EC" id="3.1.22.-" evidence="1"/>
<keyword evidence="1" id="KW-0227">DNA damage</keyword>
<keyword evidence="1" id="KW-0378">Hydrolase</keyword>
<comment type="subunit">
    <text evidence="1">Interacts with EME1.</text>
</comment>
<accession>A0A0D2M765</accession>
<dbReference type="PANTHER" id="PTHR13451">
    <property type="entry name" value="CLASS II CROSSOVER JUNCTION ENDONUCLEASE MUS81"/>
    <property type="match status" value="1"/>
</dbReference>
<dbReference type="KEGG" id="mng:MNEG_8766"/>
<dbReference type="AlphaFoldDB" id="A0A0D2M765"/>
<protein>
    <recommendedName>
        <fullName evidence="1">Crossover junction endonuclease MUS81</fullName>
        <ecNumber evidence="1">3.1.22.-</ecNumber>
    </recommendedName>
</protein>
<dbReference type="GO" id="GO:0003677">
    <property type="term" value="F:DNA binding"/>
    <property type="evidence" value="ECO:0007669"/>
    <property type="project" value="UniProtKB-UniRule"/>
</dbReference>
<dbReference type="GO" id="GO:0000727">
    <property type="term" value="P:double-strand break repair via break-induced replication"/>
    <property type="evidence" value="ECO:0007669"/>
    <property type="project" value="UniProtKB-UniRule"/>
</dbReference>